<dbReference type="InterPro" id="IPR034804">
    <property type="entry name" value="SQR/QFR_C/D"/>
</dbReference>
<dbReference type="InterPro" id="IPR026992">
    <property type="entry name" value="DIOX_N"/>
</dbReference>
<dbReference type="InterPro" id="IPR044861">
    <property type="entry name" value="IPNS-like_FE2OG_OXY"/>
</dbReference>
<keyword evidence="5" id="KW-0479">Metal-binding</keyword>
<evidence type="ECO:0000256" key="5">
    <source>
        <dbReference type="ARBA" id="ARBA00022723"/>
    </source>
</evidence>
<evidence type="ECO:0000256" key="8">
    <source>
        <dbReference type="ARBA" id="ARBA00023136"/>
    </source>
</evidence>
<dbReference type="Pfam" id="PF03171">
    <property type="entry name" value="2OG-FeII_Oxy"/>
    <property type="match status" value="1"/>
</dbReference>
<keyword evidence="3" id="KW-0349">Heme</keyword>
<keyword evidence="11" id="KW-1185">Reference proteome</keyword>
<evidence type="ECO:0000256" key="3">
    <source>
        <dbReference type="ARBA" id="ARBA00022617"/>
    </source>
</evidence>
<accession>A0ABR0PUL2</accession>
<evidence type="ECO:0000313" key="11">
    <source>
        <dbReference type="Proteomes" id="UP001358586"/>
    </source>
</evidence>
<evidence type="ECO:0000259" key="9">
    <source>
        <dbReference type="PROSITE" id="PS51471"/>
    </source>
</evidence>
<evidence type="ECO:0000313" key="10">
    <source>
        <dbReference type="EMBL" id="KAK5830556.1"/>
    </source>
</evidence>
<dbReference type="EMBL" id="JARKNE010000005">
    <property type="protein sequence ID" value="KAK5830556.1"/>
    <property type="molecule type" value="Genomic_DNA"/>
</dbReference>
<dbReference type="PANTHER" id="PTHR47990">
    <property type="entry name" value="2-OXOGLUTARATE (2OG) AND FE(II)-DEPENDENT OXYGENASE SUPERFAMILY PROTEIN-RELATED"/>
    <property type="match status" value="1"/>
</dbReference>
<dbReference type="SUPFAM" id="SSF81343">
    <property type="entry name" value="Fumarate reductase respiratory complex transmembrane subunits"/>
    <property type="match status" value="1"/>
</dbReference>
<dbReference type="InterPro" id="IPR014314">
    <property type="entry name" value="Succ_DH_cytb556"/>
</dbReference>
<keyword evidence="8" id="KW-0472">Membrane</keyword>
<evidence type="ECO:0000256" key="2">
    <source>
        <dbReference type="ARBA" id="ARBA00011313"/>
    </source>
</evidence>
<evidence type="ECO:0000256" key="7">
    <source>
        <dbReference type="ARBA" id="ARBA00023004"/>
    </source>
</evidence>
<dbReference type="Gene3D" id="2.60.120.330">
    <property type="entry name" value="B-lactam Antibiotic, Isopenicillin N Synthase, Chain"/>
    <property type="match status" value="1"/>
</dbReference>
<sequence length="509" mass="56484">MSNLESYPPVFRQLKASTPPQLAELNNNSNSMGDTTQASSSVDIPLVDLECLSLEKLGEVCKEWGIFRLVNHGIPPSLLSKLEEHVKRVLSLSFESKQALLTNPLSYFWGTPLLTPTGDALRGALNINWLEGINVPLCHLQQFESGDPKLHDFRHYLEEYGRHLSRIATTLFEAMVKNLNLGPKQSESSLDESTGFIRVYRYPSGSLADETWGMMEHTDSSVLSIVNQDQVGGLEFLKDNEWLLVNPISGTLVVNIGDMLQAISDDQYMSVKHRVRTNKLAERFSICYFVFPAKGSVICSSKYKPFTYTDFQQQVQHDTKTLGYKIGRVGAGGQKRLSATLSITNRISGAFLATTLLVSYLLSLKMGSICFTYSNFYQFFFYSEKLAPVTVSIAALAVSYHLCYGVRHLLADFSGKLMQGKISFEMEIRGKRMVAMAAVIALVMLTFTAEAARPTEADGVIVITCSQPDCQNKCLKAYGSRLIRSACEKDPTVFGGTLCVCYHTPPADV</sequence>
<comment type="caution">
    <text evidence="10">The sequence shown here is derived from an EMBL/GenBank/DDBJ whole genome shotgun (WGS) entry which is preliminary data.</text>
</comment>
<comment type="subunit">
    <text evidence="2">Component of complex II composed of eight subunits in plants: four classical SDH subunits SDH1, SDH2, SDH3 and SDH4 (a flavoprotein (FP), an iron-sulfur protein (IP), and a cytochrome b composed of a large and a small subunit.), as well as four subunits unknown in mitochondria from bacteria and heterotrophic eukaryotes.</text>
</comment>
<evidence type="ECO:0000256" key="4">
    <source>
        <dbReference type="ARBA" id="ARBA00022692"/>
    </source>
</evidence>
<dbReference type="Pfam" id="PF14226">
    <property type="entry name" value="DIOX_N"/>
    <property type="match status" value="1"/>
</dbReference>
<proteinExistence type="predicted"/>
<dbReference type="PROSITE" id="PS51471">
    <property type="entry name" value="FE2OG_OXY"/>
    <property type="match status" value="1"/>
</dbReference>
<dbReference type="CDD" id="cd03499">
    <property type="entry name" value="SQR_TypeC_SdhC"/>
    <property type="match status" value="1"/>
</dbReference>
<dbReference type="InterPro" id="IPR027443">
    <property type="entry name" value="IPNS-like_sf"/>
</dbReference>
<dbReference type="InterPro" id="IPR005123">
    <property type="entry name" value="Oxoglu/Fe-dep_dioxygenase_dom"/>
</dbReference>
<name>A0ABR0PUL2_GOSAR</name>
<keyword evidence="6" id="KW-1133">Transmembrane helix</keyword>
<evidence type="ECO:0000256" key="6">
    <source>
        <dbReference type="ARBA" id="ARBA00022989"/>
    </source>
</evidence>
<dbReference type="InterPro" id="IPR000701">
    <property type="entry name" value="SuccDH_FuR_B_TM-su"/>
</dbReference>
<keyword evidence="7" id="KW-0408">Iron</keyword>
<protein>
    <recommendedName>
        <fullName evidence="9">Fe2OG dioxygenase domain-containing protein</fullName>
    </recommendedName>
</protein>
<feature type="domain" description="Fe2OG dioxygenase" evidence="9">
    <location>
        <begin position="193"/>
        <end position="292"/>
    </location>
</feature>
<keyword evidence="4" id="KW-0812">Transmembrane</keyword>
<reference evidence="10 11" key="1">
    <citation type="submission" date="2023-03" db="EMBL/GenBank/DDBJ databases">
        <title>WGS of Gossypium arboreum.</title>
        <authorList>
            <person name="Yu D."/>
        </authorList>
    </citation>
    <scope>NUCLEOTIDE SEQUENCE [LARGE SCALE GENOMIC DNA]</scope>
    <source>
        <tissue evidence="10">Leaf</tissue>
    </source>
</reference>
<dbReference type="SUPFAM" id="SSF51197">
    <property type="entry name" value="Clavaminate synthase-like"/>
    <property type="match status" value="1"/>
</dbReference>
<dbReference type="Proteomes" id="UP001358586">
    <property type="component" value="Chromosome 5"/>
</dbReference>
<organism evidence="10 11">
    <name type="scientific">Gossypium arboreum</name>
    <name type="common">Tree cotton</name>
    <name type="synonym">Gossypium nanking</name>
    <dbReference type="NCBI Taxonomy" id="29729"/>
    <lineage>
        <taxon>Eukaryota</taxon>
        <taxon>Viridiplantae</taxon>
        <taxon>Streptophyta</taxon>
        <taxon>Embryophyta</taxon>
        <taxon>Tracheophyta</taxon>
        <taxon>Spermatophyta</taxon>
        <taxon>Magnoliopsida</taxon>
        <taxon>eudicotyledons</taxon>
        <taxon>Gunneridae</taxon>
        <taxon>Pentapetalae</taxon>
        <taxon>rosids</taxon>
        <taxon>malvids</taxon>
        <taxon>Malvales</taxon>
        <taxon>Malvaceae</taxon>
        <taxon>Malvoideae</taxon>
        <taxon>Gossypium</taxon>
    </lineage>
</organism>
<dbReference type="Gene3D" id="1.20.1300.10">
    <property type="entry name" value="Fumarate reductase/succinate dehydrogenase, transmembrane subunit"/>
    <property type="match status" value="1"/>
</dbReference>
<comment type="subcellular location">
    <subcellularLocation>
        <location evidence="1">Mitochondrion inner membrane</location>
        <topology evidence="1">Single-pass membrane protein</topology>
    </subcellularLocation>
</comment>
<gene>
    <name evidence="10" type="ORF">PVK06_014351</name>
</gene>
<dbReference type="Pfam" id="PF01127">
    <property type="entry name" value="Sdh_cyt"/>
    <property type="match status" value="1"/>
</dbReference>
<evidence type="ECO:0000256" key="1">
    <source>
        <dbReference type="ARBA" id="ARBA00004434"/>
    </source>
</evidence>
<dbReference type="InterPro" id="IPR050231">
    <property type="entry name" value="Iron_ascorbate_oxido_reductase"/>
</dbReference>